<reference evidence="2 3" key="1">
    <citation type="submission" date="2016-10" db="EMBL/GenBank/DDBJ databases">
        <authorList>
            <person name="Cai Z."/>
        </authorList>
    </citation>
    <scope>NUCLEOTIDE SEQUENCE [LARGE SCALE GENOMIC DNA]</scope>
</reference>
<protein>
    <recommendedName>
        <fullName evidence="4">RAP domain-containing protein</fullName>
    </recommendedName>
</protein>
<feature type="compositionally biased region" description="Low complexity" evidence="1">
    <location>
        <begin position="75"/>
        <end position="89"/>
    </location>
</feature>
<organism evidence="2 3">
    <name type="scientific">Tetradesmus obliquus</name>
    <name type="common">Green alga</name>
    <name type="synonym">Acutodesmus obliquus</name>
    <dbReference type="NCBI Taxonomy" id="3088"/>
    <lineage>
        <taxon>Eukaryota</taxon>
        <taxon>Viridiplantae</taxon>
        <taxon>Chlorophyta</taxon>
        <taxon>core chlorophytes</taxon>
        <taxon>Chlorophyceae</taxon>
        <taxon>CS clade</taxon>
        <taxon>Sphaeropleales</taxon>
        <taxon>Scenedesmaceae</taxon>
        <taxon>Tetradesmus</taxon>
    </lineage>
</organism>
<name>A0A383WF49_TETOB</name>
<keyword evidence="3" id="KW-1185">Reference proteome</keyword>
<gene>
    <name evidence="2" type="ORF">BQ4739_LOCUS16207</name>
</gene>
<sequence length="1148" mass="121196">MSAVGWLHAALLQGELSLGCRFRQPQPSNRSLGCHVAPKVYANRERCVSRHATSSGTTAHLAAAQLQQPVTHSSQQQQQQQQEQQYEEQPLPHGHQLQQQQDWQEQRQLTGGSSSQFGRLGTQQQQRRDTTALDKPAVITAAISAAGSVGELQALLDRHGPNLNHIHISAAFVQLQRLWTSSSSDSDSGTIGGSRQPSSSNGVSSNSSSSSSSASQRAVLLQLQGLAQGLGRVDGRYCANVLYSSARIEAAGEPAGYCGPLVEQVCAAAFELVNLMPPQELATLAWSLALLGVLPAPQLLARLVANVLRKLPGFKPQDVVMALAALPQLSPNNRLAPYSTVHHLAGAALRVLPQASAGECGLLLAALAGVGFKPSGAWLAGWWAGSEAKLGGMAPAELGMTGWALGRLAPLEEGPPASWLAAWQHALQQTCIHGSSSSSHSSSNGQYAAGSAAASSSESSRRGLQLVELAMGLYGWSKVAPSQPPSAEFQQLLYSTTQQAMADAAAGSGTQHQHQQEQQQHLADQQQQRQSLSSQQLLQREQRSLLQSLVLQQSQQQFSSQQQPGSGVQGQLLVELLAAAARWRQLPPRAWLLAALRCLQQQLAAGSCSSRDIARLLWSLACLGVKPNQEWLATCTSALQQQLQRHQQQQQQEAFNGWQQQSSASSSQPEEQQQQLQARQLAISVWALSQLGYTVASQQFWASFWAASQPLLSAKFTLADLAMTLEGAVQQRQRPPAAWTQAALAAGVAKAAGAAADLAPAPAALAPAASAAERKKLHKQQGQQRRRVMLAHAAAAGGAPRSAASSVGPDLVRLATAAARLGGVPGHRWCCQALHALTPAAHQLDQQALVRLVWCLGKLGYRPAGGALTGWLAARLAGSSSSSAGVPLSSYSASQLALLLSGLRGCRVVLGGRWLAQLLAHSTDHARQMPLEVLVQLLGYVASARMRPPASWATAVLEALGAALPAQQQQQQQWSLTGLLAALLKLQLLPSQQLLQQLHTAAAAQPQLSPEQLAAQTGMLQKLQDRVAAAEQQPSAEAVEQQQQQQQQGGVLESRAGSPWPQAQQQHQWQTQRKSSSPANNGSSSSNGSSWSPSGQSSATVGPSGPGGPWAGALWVVSSTNGSSNSSSSVSVGAAPSTGHSKRVGTDI</sequence>
<evidence type="ECO:0000313" key="3">
    <source>
        <dbReference type="Proteomes" id="UP000256970"/>
    </source>
</evidence>
<feature type="region of interest" description="Disordered" evidence="1">
    <location>
        <begin position="500"/>
        <end position="534"/>
    </location>
</feature>
<feature type="compositionally biased region" description="Low complexity" evidence="1">
    <location>
        <begin position="511"/>
        <end position="534"/>
    </location>
</feature>
<evidence type="ECO:0000313" key="2">
    <source>
        <dbReference type="EMBL" id="SZX75863.1"/>
    </source>
</evidence>
<dbReference type="PANTHER" id="PTHR13491:SF0">
    <property type="entry name" value="ZINC FINGER CCHC DOMAIN-CONTAINING PROTEIN 10"/>
    <property type="match status" value="1"/>
</dbReference>
<feature type="compositionally biased region" description="Low complexity" evidence="1">
    <location>
        <begin position="1029"/>
        <end position="1048"/>
    </location>
</feature>
<accession>A0A383WF49</accession>
<dbReference type="InterPro" id="IPR039715">
    <property type="entry name" value="ZCCHC10"/>
</dbReference>
<feature type="region of interest" description="Disordered" evidence="1">
    <location>
        <begin position="65"/>
        <end position="133"/>
    </location>
</feature>
<feature type="region of interest" description="Disordered" evidence="1">
    <location>
        <begin position="1025"/>
        <end position="1148"/>
    </location>
</feature>
<evidence type="ECO:0000256" key="1">
    <source>
        <dbReference type="SAM" id="MobiDB-lite"/>
    </source>
</evidence>
<feature type="compositionally biased region" description="Low complexity" evidence="1">
    <location>
        <begin position="1116"/>
        <end position="1138"/>
    </location>
</feature>
<feature type="compositionally biased region" description="Polar residues" evidence="1">
    <location>
        <begin position="109"/>
        <end position="125"/>
    </location>
</feature>
<dbReference type="PANTHER" id="PTHR13491">
    <property type="entry name" value="ZCCHC10 PROTEIN"/>
    <property type="match status" value="1"/>
</dbReference>
<evidence type="ECO:0008006" key="4">
    <source>
        <dbReference type="Google" id="ProtNLM"/>
    </source>
</evidence>
<dbReference type="Proteomes" id="UP000256970">
    <property type="component" value="Unassembled WGS sequence"/>
</dbReference>
<proteinExistence type="predicted"/>
<feature type="compositionally biased region" description="Low complexity" evidence="1">
    <location>
        <begin position="1062"/>
        <end position="1103"/>
    </location>
</feature>
<dbReference type="EMBL" id="FNXT01001243">
    <property type="protein sequence ID" value="SZX75863.1"/>
    <property type="molecule type" value="Genomic_DNA"/>
</dbReference>
<dbReference type="AlphaFoldDB" id="A0A383WF49"/>
<feature type="region of interest" description="Disordered" evidence="1">
    <location>
        <begin position="183"/>
        <end position="211"/>
    </location>
</feature>
<feature type="compositionally biased region" description="Low complexity" evidence="1">
    <location>
        <begin position="96"/>
        <end position="108"/>
    </location>
</feature>